<evidence type="ECO:0000256" key="1">
    <source>
        <dbReference type="ARBA" id="ARBA00022617"/>
    </source>
</evidence>
<accession>A0A6N7PLE2</accession>
<feature type="domain" description="Cytochrome c" evidence="6">
    <location>
        <begin position="33"/>
        <end position="131"/>
    </location>
</feature>
<keyword evidence="2 4" id="KW-0479">Metal-binding</keyword>
<keyword evidence="8" id="KW-1185">Reference proteome</keyword>
<keyword evidence="3 4" id="KW-0408">Iron</keyword>
<keyword evidence="1 4" id="KW-0349">Heme</keyword>
<dbReference type="Pfam" id="PF13442">
    <property type="entry name" value="Cytochrome_CBB3"/>
    <property type="match status" value="1"/>
</dbReference>
<dbReference type="SUPFAM" id="SSF46626">
    <property type="entry name" value="Cytochrome c"/>
    <property type="match status" value="2"/>
</dbReference>
<feature type="signal peptide" evidence="5">
    <location>
        <begin position="1"/>
        <end position="22"/>
    </location>
</feature>
<dbReference type="InterPro" id="IPR009056">
    <property type="entry name" value="Cyt_c-like_dom"/>
</dbReference>
<keyword evidence="5" id="KW-0732">Signal</keyword>
<evidence type="ECO:0000256" key="2">
    <source>
        <dbReference type="ARBA" id="ARBA00022723"/>
    </source>
</evidence>
<dbReference type="InterPro" id="IPR036909">
    <property type="entry name" value="Cyt_c-like_dom_sf"/>
</dbReference>
<organism evidence="7 8">
    <name type="scientific">Polyangium spumosum</name>
    <dbReference type="NCBI Taxonomy" id="889282"/>
    <lineage>
        <taxon>Bacteria</taxon>
        <taxon>Pseudomonadati</taxon>
        <taxon>Myxococcota</taxon>
        <taxon>Polyangia</taxon>
        <taxon>Polyangiales</taxon>
        <taxon>Polyangiaceae</taxon>
        <taxon>Polyangium</taxon>
    </lineage>
</organism>
<evidence type="ECO:0000313" key="8">
    <source>
        <dbReference type="Proteomes" id="UP000440224"/>
    </source>
</evidence>
<dbReference type="AlphaFoldDB" id="A0A6N7PLE2"/>
<evidence type="ECO:0000256" key="3">
    <source>
        <dbReference type="ARBA" id="ARBA00023004"/>
    </source>
</evidence>
<dbReference type="GO" id="GO:0009055">
    <property type="term" value="F:electron transfer activity"/>
    <property type="evidence" value="ECO:0007669"/>
    <property type="project" value="InterPro"/>
</dbReference>
<dbReference type="Proteomes" id="UP000440224">
    <property type="component" value="Unassembled WGS sequence"/>
</dbReference>
<evidence type="ECO:0000259" key="6">
    <source>
        <dbReference type="PROSITE" id="PS51007"/>
    </source>
</evidence>
<protein>
    <recommendedName>
        <fullName evidence="6">Cytochrome c domain-containing protein</fullName>
    </recommendedName>
</protein>
<dbReference type="PROSITE" id="PS51007">
    <property type="entry name" value="CYTC"/>
    <property type="match status" value="2"/>
</dbReference>
<comment type="caution">
    <text evidence="7">The sequence shown here is derived from an EMBL/GenBank/DDBJ whole genome shotgun (WGS) entry which is preliminary data.</text>
</comment>
<dbReference type="EMBL" id="WJIE01000003">
    <property type="protein sequence ID" value="MRG92739.1"/>
    <property type="molecule type" value="Genomic_DNA"/>
</dbReference>
<gene>
    <name evidence="7" type="ORF">GF068_12490</name>
</gene>
<evidence type="ECO:0000256" key="5">
    <source>
        <dbReference type="SAM" id="SignalP"/>
    </source>
</evidence>
<dbReference type="Gene3D" id="1.10.760.10">
    <property type="entry name" value="Cytochrome c-like domain"/>
    <property type="match status" value="2"/>
</dbReference>
<proteinExistence type="predicted"/>
<name>A0A6N7PLE2_9BACT</name>
<sequence length="249" mass="26711">MRRMGRMSFLFGASLLAGLVCACEPEPEIVEGSAEDHGEALFSDPTITGTTANAFSCATCHPTSKPAAEGPILPGAPLAGVTRRASYWGGMEVELLRSMNHCLYYFMLSSKAWAAEEERAQALFAYLDALPAGPEDEKEWPFTVPVQVTQVPAGDATKGASVYSRACESCHGEVKTGAGRLVARAPVLPDQTLAEHPLGAYTEEQRRLVFVQKTRHGGFLGYGGQMPPFSLEVLSDEQMGDLLAFLGLP</sequence>
<dbReference type="PROSITE" id="PS51257">
    <property type="entry name" value="PROKAR_LIPOPROTEIN"/>
    <property type="match status" value="1"/>
</dbReference>
<dbReference type="OrthoDB" id="9779283at2"/>
<dbReference type="GO" id="GO:0020037">
    <property type="term" value="F:heme binding"/>
    <property type="evidence" value="ECO:0007669"/>
    <property type="project" value="InterPro"/>
</dbReference>
<dbReference type="GO" id="GO:0046872">
    <property type="term" value="F:metal ion binding"/>
    <property type="evidence" value="ECO:0007669"/>
    <property type="project" value="UniProtKB-KW"/>
</dbReference>
<evidence type="ECO:0000313" key="7">
    <source>
        <dbReference type="EMBL" id="MRG92739.1"/>
    </source>
</evidence>
<evidence type="ECO:0000256" key="4">
    <source>
        <dbReference type="PROSITE-ProRule" id="PRU00433"/>
    </source>
</evidence>
<feature type="domain" description="Cytochrome c" evidence="6">
    <location>
        <begin position="154"/>
        <end position="249"/>
    </location>
</feature>
<feature type="chain" id="PRO_5026830514" description="Cytochrome c domain-containing protein" evidence="5">
    <location>
        <begin position="23"/>
        <end position="249"/>
    </location>
</feature>
<reference evidence="7 8" key="1">
    <citation type="submission" date="2019-10" db="EMBL/GenBank/DDBJ databases">
        <title>A soil myxobacterium in the family Polyangiaceae.</title>
        <authorList>
            <person name="Li Y."/>
            <person name="Wang J."/>
        </authorList>
    </citation>
    <scope>NUCLEOTIDE SEQUENCE [LARGE SCALE GENOMIC DNA]</scope>
    <source>
        <strain evidence="7 8">DSM 14734</strain>
    </source>
</reference>